<dbReference type="Proteomes" id="UP000003815">
    <property type="component" value="Unassembled WGS sequence"/>
</dbReference>
<evidence type="ECO:0000313" key="2">
    <source>
        <dbReference type="Proteomes" id="UP000003815"/>
    </source>
</evidence>
<dbReference type="AlphaFoldDB" id="F9HB78"/>
<dbReference type="EMBL" id="AFQT01000030">
    <property type="protein sequence ID" value="EGP69282.1"/>
    <property type="molecule type" value="Genomic_DNA"/>
</dbReference>
<proteinExistence type="predicted"/>
<accession>F9HB78</accession>
<reference evidence="1 2" key="1">
    <citation type="submission" date="2011-05" db="EMBL/GenBank/DDBJ databases">
        <authorList>
            <person name="Durkin A.S."/>
            <person name="Radune D."/>
            <person name="Hostetler J."/>
            <person name="Torralba M."/>
            <person name="Gillis M."/>
            <person name="Methe B."/>
            <person name="Sutton G."/>
            <person name="Nelson K.E."/>
        </authorList>
    </citation>
    <scope>NUCLEOTIDE SEQUENCE [LARGE SCALE GENOMIC DNA]</scope>
    <source>
        <strain evidence="1 2">SK1073</strain>
    </source>
</reference>
<sequence length="41" mass="4908">MEMEEFPVQEVATILMNMLNQGMNTRKKQIKQKQQVKKSLR</sequence>
<comment type="caution">
    <text evidence="1">The sequence shown here is derived from an EMBL/GenBank/DDBJ whole genome shotgun (WGS) entry which is preliminary data.</text>
</comment>
<organism evidence="1 2">
    <name type="scientific">Streptococcus mitis SK1073</name>
    <dbReference type="NCBI Taxonomy" id="1008452"/>
    <lineage>
        <taxon>Bacteria</taxon>
        <taxon>Bacillati</taxon>
        <taxon>Bacillota</taxon>
        <taxon>Bacilli</taxon>
        <taxon>Lactobacillales</taxon>
        <taxon>Streptococcaceae</taxon>
        <taxon>Streptococcus</taxon>
        <taxon>Streptococcus mitis group</taxon>
    </lineage>
</organism>
<dbReference type="PATRIC" id="fig|1008452.3.peg.890"/>
<evidence type="ECO:0000313" key="1">
    <source>
        <dbReference type="EMBL" id="EGP69282.1"/>
    </source>
</evidence>
<protein>
    <submittedName>
        <fullName evidence="1">Uncharacterized protein</fullName>
    </submittedName>
</protein>
<name>F9HB78_STRMT</name>
<gene>
    <name evidence="1" type="ORF">HMPREF9958_0013</name>
</gene>